<dbReference type="PANTHER" id="PTHR36920:SF1">
    <property type="entry name" value="OUTER MEMBRANE PROTEIN W"/>
    <property type="match status" value="1"/>
</dbReference>
<dbReference type="EMBL" id="JAOWKY010000004">
    <property type="protein sequence ID" value="MCV2869774.1"/>
    <property type="molecule type" value="Genomic_DNA"/>
</dbReference>
<reference evidence="3 4" key="1">
    <citation type="submission" date="2022-10" db="EMBL/GenBank/DDBJ databases">
        <title>Defluviimonas sp. nov., isolated from ocean surface water.</title>
        <authorList>
            <person name="He W."/>
            <person name="Wang L."/>
            <person name="Zhang D.-F."/>
        </authorList>
    </citation>
    <scope>NUCLEOTIDE SEQUENCE [LARGE SCALE GENOMIC DNA]</scope>
    <source>
        <strain evidence="3 4">WL0002</strain>
    </source>
</reference>
<feature type="chain" id="PRO_5045249143" evidence="2">
    <location>
        <begin position="21"/>
        <end position="197"/>
    </location>
</feature>
<evidence type="ECO:0000256" key="1">
    <source>
        <dbReference type="ARBA" id="ARBA00009330"/>
    </source>
</evidence>
<keyword evidence="4" id="KW-1185">Reference proteome</keyword>
<dbReference type="SUPFAM" id="SSF56925">
    <property type="entry name" value="OMPA-like"/>
    <property type="match status" value="1"/>
</dbReference>
<proteinExistence type="inferred from homology"/>
<keyword evidence="2" id="KW-0732">Signal</keyword>
<dbReference type="PANTHER" id="PTHR36920">
    <property type="match status" value="1"/>
</dbReference>
<dbReference type="RefSeq" id="WP_263735452.1">
    <property type="nucleotide sequence ID" value="NZ_JAOWKY010000004.1"/>
</dbReference>
<gene>
    <name evidence="3" type="ORF">OEW28_14155</name>
</gene>
<name>A0ABT2ZF78_9RHOB</name>
<feature type="signal peptide" evidence="2">
    <location>
        <begin position="1"/>
        <end position="20"/>
    </location>
</feature>
<organism evidence="3 4">
    <name type="scientific">Albidovulum marisflavi</name>
    <dbReference type="NCBI Taxonomy" id="2984159"/>
    <lineage>
        <taxon>Bacteria</taxon>
        <taxon>Pseudomonadati</taxon>
        <taxon>Pseudomonadota</taxon>
        <taxon>Alphaproteobacteria</taxon>
        <taxon>Rhodobacterales</taxon>
        <taxon>Paracoccaceae</taxon>
        <taxon>Albidovulum</taxon>
    </lineage>
</organism>
<evidence type="ECO:0000313" key="3">
    <source>
        <dbReference type="EMBL" id="MCV2869774.1"/>
    </source>
</evidence>
<dbReference type="Pfam" id="PF03922">
    <property type="entry name" value="OmpW"/>
    <property type="match status" value="1"/>
</dbReference>
<comment type="similarity">
    <text evidence="1">Belongs to the OmpW/AlkL family.</text>
</comment>
<evidence type="ECO:0000313" key="4">
    <source>
        <dbReference type="Proteomes" id="UP001652542"/>
    </source>
</evidence>
<dbReference type="InterPro" id="IPR011250">
    <property type="entry name" value="OMP/PagP_B-barrel"/>
</dbReference>
<dbReference type="Gene3D" id="2.40.160.20">
    <property type="match status" value="1"/>
</dbReference>
<comment type="caution">
    <text evidence="3">The sequence shown here is derived from an EMBL/GenBank/DDBJ whole genome shotgun (WGS) entry which is preliminary data.</text>
</comment>
<dbReference type="Proteomes" id="UP001652542">
    <property type="component" value="Unassembled WGS sequence"/>
</dbReference>
<accession>A0ABT2ZF78</accession>
<sequence>MKLTLVPALIALVAAAPACAQSAGDWTVGVGLGWVSPKGDNGLLAGQPTTVDNDMRPTITVEYFPWDNIGIELLAATPFEHTATISGVGTATTKHLPPTLSLVYHIPTAGKITPFVGAGLNYTTFFSEESALGNVKLDDSFGLAVKAGFDVAISDKGALRTEVRWMDIDTDASLNGAYIGTAEIDPVVFGVSYVMKF</sequence>
<protein>
    <submittedName>
        <fullName evidence="3">Outer membrane beta-barrel protein</fullName>
    </submittedName>
</protein>
<evidence type="ECO:0000256" key="2">
    <source>
        <dbReference type="SAM" id="SignalP"/>
    </source>
</evidence>
<dbReference type="InterPro" id="IPR005618">
    <property type="entry name" value="OMPW"/>
</dbReference>